<evidence type="ECO:0000256" key="1">
    <source>
        <dbReference type="ARBA" id="ARBA00009986"/>
    </source>
</evidence>
<dbReference type="EMBL" id="HBFQ01048479">
    <property type="protein sequence ID" value="CAD8860274.1"/>
    <property type="molecule type" value="Transcribed_RNA"/>
</dbReference>
<evidence type="ECO:0000256" key="2">
    <source>
        <dbReference type="ARBA" id="ARBA00023002"/>
    </source>
</evidence>
<dbReference type="InterPro" id="IPR016160">
    <property type="entry name" value="Ald_DH_CS_CYS"/>
</dbReference>
<gene>
    <name evidence="5" type="ORF">NSCI0253_LOCUS34628</name>
</gene>
<protein>
    <recommendedName>
        <fullName evidence="4">Aldehyde dehydrogenase domain-containing protein</fullName>
    </recommendedName>
</protein>
<dbReference type="Pfam" id="PF00171">
    <property type="entry name" value="Aldedh"/>
    <property type="match status" value="1"/>
</dbReference>
<organism evidence="5">
    <name type="scientific">Noctiluca scintillans</name>
    <name type="common">Sea sparkle</name>
    <name type="synonym">Red tide dinoflagellate</name>
    <dbReference type="NCBI Taxonomy" id="2966"/>
    <lineage>
        <taxon>Eukaryota</taxon>
        <taxon>Sar</taxon>
        <taxon>Alveolata</taxon>
        <taxon>Dinophyceae</taxon>
        <taxon>Noctilucales</taxon>
        <taxon>Noctilucaceae</taxon>
        <taxon>Noctiluca</taxon>
    </lineage>
</organism>
<dbReference type="PANTHER" id="PTHR43521">
    <property type="entry name" value="ALPHA-AMINOADIPIC SEMIALDEHYDE DEHYDROGENASE"/>
    <property type="match status" value="1"/>
</dbReference>
<dbReference type="GO" id="GO:0004029">
    <property type="term" value="F:aldehyde dehydrogenase (NAD+) activity"/>
    <property type="evidence" value="ECO:0007669"/>
    <property type="project" value="InterPro"/>
</dbReference>
<feature type="domain" description="Aldehyde dehydrogenase" evidence="4">
    <location>
        <begin position="74"/>
        <end position="503"/>
    </location>
</feature>
<accession>A0A7S1APE3</accession>
<comment type="similarity">
    <text evidence="1">Belongs to the aldehyde dehydrogenase family.</text>
</comment>
<dbReference type="InterPro" id="IPR015590">
    <property type="entry name" value="Aldehyde_DH_dom"/>
</dbReference>
<dbReference type="PROSITE" id="PS00070">
    <property type="entry name" value="ALDEHYDE_DEHYDR_CYS"/>
    <property type="match status" value="1"/>
</dbReference>
<sequence>MLSRALPPSRTLAACGPLALRVLSLRGFAAKHGDPFPTGIKQPAWATMNPETLSGANPATLSNLCNGKWVGTTDYLEIPDPMNGESFIQMPNTKGSEIDAFVASAATCSKTGLHNPLKNPERYVMYGEIFHQAGHELSRPEVMDFFAWLIARVMPKGYYQAWYEVKVTADFLKNFGGDNCRFNAGGIHVSGDHAGQESRGYRWPFGPVAIVAPFNFPLEIPGLQLGGALMMGNKPTLKAASTVSIVMEQFVRMLIHCGMPASDMDMVHCGGRAMGELISKAPFRVTQFTGSSGVAERLAKELHGKIKVEDAGFDWKIFGPDVQDFDYVAWQCDQDAYACSGQKCSAQSIAFIHENWMKAGLVDRMKETAATRKLENLSVGPVLSHTTEEMLSHISRLLEIPGAYVAFGGKELQNHTTPKIYGMLEPTAVFVPIKEALKPEHFGAVMTEIFGPFQVLTSFDDDSLHLVLEACERMSHHLTAAVVSNDVRFQDRVLAHTVNGTTYSGIRARTTGAPQNHWFGPAGDPRGAGIGSPYAIQLVWSCHREIIQDHGEIPAGWKQPPPS</sequence>
<keyword evidence="2" id="KW-0560">Oxidoreductase</keyword>
<dbReference type="FunFam" id="3.40.605.10:FF:000019">
    <property type="entry name" value="probable aldehyde dehydrogenase"/>
    <property type="match status" value="1"/>
</dbReference>
<name>A0A7S1APE3_NOCSC</name>
<dbReference type="Gene3D" id="3.40.605.10">
    <property type="entry name" value="Aldehyde Dehydrogenase, Chain A, domain 1"/>
    <property type="match status" value="1"/>
</dbReference>
<dbReference type="SUPFAM" id="SSF53720">
    <property type="entry name" value="ALDH-like"/>
    <property type="match status" value="1"/>
</dbReference>
<reference evidence="5" key="1">
    <citation type="submission" date="2021-01" db="EMBL/GenBank/DDBJ databases">
        <authorList>
            <person name="Corre E."/>
            <person name="Pelletier E."/>
            <person name="Niang G."/>
            <person name="Scheremetjew M."/>
            <person name="Finn R."/>
            <person name="Kale V."/>
            <person name="Holt S."/>
            <person name="Cochrane G."/>
            <person name="Meng A."/>
            <person name="Brown T."/>
            <person name="Cohen L."/>
        </authorList>
    </citation>
    <scope>NUCLEOTIDE SEQUENCE</scope>
</reference>
<dbReference type="Gene3D" id="3.40.309.10">
    <property type="entry name" value="Aldehyde Dehydrogenase, Chain A, domain 2"/>
    <property type="match status" value="1"/>
</dbReference>
<dbReference type="PANTHER" id="PTHR43521:SF7">
    <property type="entry name" value="DELTA-1-PYRROLINE-5-CARBOXYLATE DEHYDROGENASE 12A1, MITOCHONDRIAL"/>
    <property type="match status" value="1"/>
</dbReference>
<evidence type="ECO:0000256" key="3">
    <source>
        <dbReference type="ARBA" id="ARBA00023027"/>
    </source>
</evidence>
<dbReference type="InterPro" id="IPR016162">
    <property type="entry name" value="Ald_DH_N"/>
</dbReference>
<evidence type="ECO:0000259" key="4">
    <source>
        <dbReference type="Pfam" id="PF00171"/>
    </source>
</evidence>
<proteinExistence type="inferred from homology"/>
<dbReference type="InterPro" id="IPR016161">
    <property type="entry name" value="Ald_DH/histidinol_DH"/>
</dbReference>
<dbReference type="InterPro" id="IPR016163">
    <property type="entry name" value="Ald_DH_C"/>
</dbReference>
<keyword evidence="3" id="KW-0520">NAD</keyword>
<dbReference type="InterPro" id="IPR044638">
    <property type="entry name" value="ALDH7A1-like"/>
</dbReference>
<dbReference type="AlphaFoldDB" id="A0A7S1APE3"/>
<evidence type="ECO:0000313" key="5">
    <source>
        <dbReference type="EMBL" id="CAD8860274.1"/>
    </source>
</evidence>